<dbReference type="OrthoDB" id="187139at2759"/>
<evidence type="ECO:0000256" key="6">
    <source>
        <dbReference type="ARBA" id="ARBA00023295"/>
    </source>
</evidence>
<reference evidence="10 11" key="1">
    <citation type="submission" date="2018-04" db="EMBL/GenBank/DDBJ databases">
        <authorList>
            <person name="Vogel A."/>
        </authorList>
    </citation>
    <scope>NUCLEOTIDE SEQUENCE [LARGE SCALE GENOMIC DNA]</scope>
</reference>
<organism evidence="10 11">
    <name type="scientific">Cuscuta campestris</name>
    <dbReference type="NCBI Taxonomy" id="132261"/>
    <lineage>
        <taxon>Eukaryota</taxon>
        <taxon>Viridiplantae</taxon>
        <taxon>Streptophyta</taxon>
        <taxon>Embryophyta</taxon>
        <taxon>Tracheophyta</taxon>
        <taxon>Spermatophyta</taxon>
        <taxon>Magnoliopsida</taxon>
        <taxon>eudicotyledons</taxon>
        <taxon>Gunneridae</taxon>
        <taxon>Pentapetalae</taxon>
        <taxon>asterids</taxon>
        <taxon>lamiids</taxon>
        <taxon>Solanales</taxon>
        <taxon>Convolvulaceae</taxon>
        <taxon>Cuscuteae</taxon>
        <taxon>Cuscuta</taxon>
        <taxon>Cuscuta subgen. Grammica</taxon>
        <taxon>Cuscuta sect. Cleistogrammica</taxon>
    </lineage>
</organism>
<dbReference type="GO" id="GO:0004650">
    <property type="term" value="F:polygalacturonase activity"/>
    <property type="evidence" value="ECO:0007669"/>
    <property type="project" value="InterPro"/>
</dbReference>
<evidence type="ECO:0008006" key="12">
    <source>
        <dbReference type="Google" id="ProtNLM"/>
    </source>
</evidence>
<name>A0A484NQD2_9ASTE</name>
<dbReference type="Gene3D" id="2.160.20.10">
    <property type="entry name" value="Single-stranded right-handed beta-helix, Pectin lyase-like"/>
    <property type="match status" value="1"/>
</dbReference>
<protein>
    <recommendedName>
        <fullName evidence="12">Polygalacturonase</fullName>
    </recommendedName>
</protein>
<evidence type="ECO:0000313" key="11">
    <source>
        <dbReference type="Proteomes" id="UP000595140"/>
    </source>
</evidence>
<keyword evidence="4" id="KW-0964">Secreted</keyword>
<evidence type="ECO:0000256" key="3">
    <source>
        <dbReference type="ARBA" id="ARBA00022512"/>
    </source>
</evidence>
<comment type="similarity">
    <text evidence="2 9">Belongs to the glycosyl hydrolase 28 family.</text>
</comment>
<dbReference type="SUPFAM" id="SSF51126">
    <property type="entry name" value="Pectin lyase-like"/>
    <property type="match status" value="1"/>
</dbReference>
<comment type="subcellular location">
    <subcellularLocation>
        <location evidence="1">Secreted</location>
        <location evidence="1">Cell wall</location>
    </subcellularLocation>
</comment>
<keyword evidence="6 9" id="KW-0326">Glycosidase</keyword>
<evidence type="ECO:0000256" key="8">
    <source>
        <dbReference type="PROSITE-ProRule" id="PRU10052"/>
    </source>
</evidence>
<evidence type="ECO:0000256" key="1">
    <source>
        <dbReference type="ARBA" id="ARBA00004191"/>
    </source>
</evidence>
<dbReference type="InterPro" id="IPR012334">
    <property type="entry name" value="Pectin_lyas_fold"/>
</dbReference>
<keyword evidence="3" id="KW-0134">Cell wall</keyword>
<evidence type="ECO:0000256" key="4">
    <source>
        <dbReference type="ARBA" id="ARBA00022525"/>
    </source>
</evidence>
<dbReference type="PANTHER" id="PTHR31375">
    <property type="match status" value="1"/>
</dbReference>
<dbReference type="PROSITE" id="PS00502">
    <property type="entry name" value="POLYGALACTURONASE"/>
    <property type="match status" value="1"/>
</dbReference>
<dbReference type="InterPro" id="IPR000743">
    <property type="entry name" value="Glyco_hydro_28"/>
</dbReference>
<dbReference type="AlphaFoldDB" id="A0A484NQD2"/>
<keyword evidence="11" id="KW-1185">Reference proteome</keyword>
<accession>A0A484NQD2</accession>
<evidence type="ECO:0000256" key="9">
    <source>
        <dbReference type="RuleBase" id="RU361169"/>
    </source>
</evidence>
<dbReference type="Proteomes" id="UP000595140">
    <property type="component" value="Unassembled WGS sequence"/>
</dbReference>
<evidence type="ECO:0000256" key="5">
    <source>
        <dbReference type="ARBA" id="ARBA00022801"/>
    </source>
</evidence>
<evidence type="ECO:0000256" key="7">
    <source>
        <dbReference type="ARBA" id="ARBA00023316"/>
    </source>
</evidence>
<dbReference type="EMBL" id="OOIL02006805">
    <property type="protein sequence ID" value="VFR02337.1"/>
    <property type="molecule type" value="Genomic_DNA"/>
</dbReference>
<dbReference type="InterPro" id="IPR011050">
    <property type="entry name" value="Pectin_lyase_fold/virulence"/>
</dbReference>
<dbReference type="GO" id="GO:0071555">
    <property type="term" value="P:cell wall organization"/>
    <property type="evidence" value="ECO:0007669"/>
    <property type="project" value="UniProtKB-KW"/>
</dbReference>
<dbReference type="GO" id="GO:0005975">
    <property type="term" value="P:carbohydrate metabolic process"/>
    <property type="evidence" value="ECO:0007669"/>
    <property type="project" value="InterPro"/>
</dbReference>
<evidence type="ECO:0000256" key="2">
    <source>
        <dbReference type="ARBA" id="ARBA00008834"/>
    </source>
</evidence>
<keyword evidence="7" id="KW-0961">Cell wall biogenesis/degradation</keyword>
<sequence>MIPRMRTYLLSPTHFNGPCHPNLKLNLHGTIKASGNKEDYKNERQHWIKFNNISNFMVRGGGVIDGNGHIWWKESCKVKTQEACDSGVTPFAVTFQNGKNVSVKNLLFKNSQRMHLVFSNSEVVRASNIVIITPEDSPNTDGIHVSRTTDIVISNSVIGTGDDCISIVNGSMNVRVSRIVCGPGHGISIGSLGKHEDFEEHVSNVGVNTVMLKGTTNGVRIKTWQGGKGSARNIRFENVVMQNVTNPIIIDQYYCDKPRDKNGNILSCPEKKEAVQVSNVVYRNIRGTSARELAIRFRCSEMVPCEGILLENVNLIREGNHVAKAECSNLKYATERHVFPMCQDSYVLSPSPFLS</sequence>
<gene>
    <name evidence="10" type="ORF">CCAM_LOCUS44112</name>
</gene>
<feature type="active site" evidence="8">
    <location>
        <position position="185"/>
    </location>
</feature>
<proteinExistence type="inferred from homology"/>
<keyword evidence="5 9" id="KW-0378">Hydrolase</keyword>
<evidence type="ECO:0000313" key="10">
    <source>
        <dbReference type="EMBL" id="VFR02337.1"/>
    </source>
</evidence>
<dbReference type="Pfam" id="PF00295">
    <property type="entry name" value="Glyco_hydro_28"/>
    <property type="match status" value="1"/>
</dbReference>